<feature type="domain" description="Major facilitator superfamily (MFS) profile" evidence="6">
    <location>
        <begin position="21"/>
        <end position="422"/>
    </location>
</feature>
<dbReference type="PANTHER" id="PTHR10924:SF6">
    <property type="entry name" value="SOLUTE CARRIER FAMILY 49 MEMBER A3"/>
    <property type="match status" value="1"/>
</dbReference>
<sequence length="446" mass="48220">MGASDTPPTTIALPVFTVSPFRFLVALGVFCANFNNAVMWATYAAVTPSAAHYYNCSEYVINLVALVFQIVFIPMAFPAMYVLDTWGLRYSILIGTWGVTAGALIRWLSYLGSEDARVPLLFLGQVVAAIATPFAFNAPTKVCAAWFADNERLTANTIMSLAIYAGTALALGLGPAVIADDPQNIIKLNCIIFVIVFVTGLTTLFVYDKPAIAPSKSAQEESMPFKEGMKALLGNWQFMLIVLVFGLTAGSLDTYFTMISDYITPYGYTEGDSGMLGIVTIVAGTISSLLISIILDRTKAHRLCMKWLTVVAFAGALGFYFCAPYTERRVWLYICAVFIGMGGFSLAPIALELGVECTYPVAEGSSAGLLQTSGQFFGVIVLVVSNAFRNSEDGTLGNAMIWRLGVCGLAMLAVPFYNARSKRMELEANTIAEGFEKAEDRAFLEA</sequence>
<dbReference type="AlphaFoldDB" id="A0A1Y2BN80"/>
<feature type="transmembrane region" description="Helical" evidence="5">
    <location>
        <begin position="236"/>
        <end position="256"/>
    </location>
</feature>
<feature type="transmembrane region" description="Helical" evidence="5">
    <location>
        <begin position="12"/>
        <end position="30"/>
    </location>
</feature>
<dbReference type="PANTHER" id="PTHR10924">
    <property type="entry name" value="MAJOR FACILITATOR SUPERFAMILY PROTEIN-RELATED"/>
    <property type="match status" value="1"/>
</dbReference>
<dbReference type="Gene3D" id="1.20.1250.20">
    <property type="entry name" value="MFS general substrate transporter like domains"/>
    <property type="match status" value="1"/>
</dbReference>
<feature type="transmembrane region" description="Helical" evidence="5">
    <location>
        <begin position="331"/>
        <end position="355"/>
    </location>
</feature>
<evidence type="ECO:0000256" key="4">
    <source>
        <dbReference type="ARBA" id="ARBA00023136"/>
    </source>
</evidence>
<dbReference type="OrthoDB" id="422206at2759"/>
<feature type="transmembrane region" description="Helical" evidence="5">
    <location>
        <begin position="400"/>
        <end position="417"/>
    </location>
</feature>
<comment type="caution">
    <text evidence="7">The sequence shown here is derived from an EMBL/GenBank/DDBJ whole genome shotgun (WGS) entry which is preliminary data.</text>
</comment>
<keyword evidence="2 5" id="KW-0812">Transmembrane</keyword>
<evidence type="ECO:0000313" key="7">
    <source>
        <dbReference type="EMBL" id="ORY36162.1"/>
    </source>
</evidence>
<keyword evidence="8" id="KW-1185">Reference proteome</keyword>
<dbReference type="GO" id="GO:0016020">
    <property type="term" value="C:membrane"/>
    <property type="evidence" value="ECO:0007669"/>
    <property type="project" value="UniProtKB-SubCell"/>
</dbReference>
<dbReference type="InterPro" id="IPR036259">
    <property type="entry name" value="MFS_trans_sf"/>
</dbReference>
<keyword evidence="3 5" id="KW-1133">Transmembrane helix</keyword>
<feature type="transmembrane region" description="Helical" evidence="5">
    <location>
        <begin position="276"/>
        <end position="295"/>
    </location>
</feature>
<evidence type="ECO:0000256" key="3">
    <source>
        <dbReference type="ARBA" id="ARBA00022989"/>
    </source>
</evidence>
<feature type="transmembrane region" description="Helical" evidence="5">
    <location>
        <begin position="185"/>
        <end position="207"/>
    </location>
</feature>
<feature type="transmembrane region" description="Helical" evidence="5">
    <location>
        <begin position="120"/>
        <end position="138"/>
    </location>
</feature>
<gene>
    <name evidence="7" type="ORF">BCR33DRAFT_855428</name>
</gene>
<feature type="transmembrane region" description="Helical" evidence="5">
    <location>
        <begin position="90"/>
        <end position="108"/>
    </location>
</feature>
<dbReference type="SUPFAM" id="SSF103473">
    <property type="entry name" value="MFS general substrate transporter"/>
    <property type="match status" value="1"/>
</dbReference>
<feature type="transmembrane region" description="Helical" evidence="5">
    <location>
        <begin position="60"/>
        <end position="83"/>
    </location>
</feature>
<feature type="transmembrane region" description="Helical" evidence="5">
    <location>
        <begin position="158"/>
        <end position="179"/>
    </location>
</feature>
<protein>
    <submittedName>
        <fullName evidence="7">MFS general substrate transporter</fullName>
    </submittedName>
</protein>
<evidence type="ECO:0000256" key="2">
    <source>
        <dbReference type="ARBA" id="ARBA00022692"/>
    </source>
</evidence>
<dbReference type="Pfam" id="PF07690">
    <property type="entry name" value="MFS_1"/>
    <property type="match status" value="1"/>
</dbReference>
<organism evidence="7 8">
    <name type="scientific">Rhizoclosmatium globosum</name>
    <dbReference type="NCBI Taxonomy" id="329046"/>
    <lineage>
        <taxon>Eukaryota</taxon>
        <taxon>Fungi</taxon>
        <taxon>Fungi incertae sedis</taxon>
        <taxon>Chytridiomycota</taxon>
        <taxon>Chytridiomycota incertae sedis</taxon>
        <taxon>Chytridiomycetes</taxon>
        <taxon>Chytridiales</taxon>
        <taxon>Chytriomycetaceae</taxon>
        <taxon>Rhizoclosmatium</taxon>
    </lineage>
</organism>
<proteinExistence type="predicted"/>
<dbReference type="InterPro" id="IPR011701">
    <property type="entry name" value="MFS"/>
</dbReference>
<reference evidence="7 8" key="1">
    <citation type="submission" date="2016-07" db="EMBL/GenBank/DDBJ databases">
        <title>Pervasive Adenine N6-methylation of Active Genes in Fungi.</title>
        <authorList>
            <consortium name="DOE Joint Genome Institute"/>
            <person name="Mondo S.J."/>
            <person name="Dannebaum R.O."/>
            <person name="Kuo R.C."/>
            <person name="Labutti K."/>
            <person name="Haridas S."/>
            <person name="Kuo A."/>
            <person name="Salamov A."/>
            <person name="Ahrendt S.R."/>
            <person name="Lipzen A."/>
            <person name="Sullivan W."/>
            <person name="Andreopoulos W.B."/>
            <person name="Clum A."/>
            <person name="Lindquist E."/>
            <person name="Daum C."/>
            <person name="Ramamoorthy G.K."/>
            <person name="Gryganskyi A."/>
            <person name="Culley D."/>
            <person name="Magnuson J.K."/>
            <person name="James T.Y."/>
            <person name="O'Malley M.A."/>
            <person name="Stajich J.E."/>
            <person name="Spatafora J.W."/>
            <person name="Visel A."/>
            <person name="Grigoriev I.V."/>
        </authorList>
    </citation>
    <scope>NUCLEOTIDE SEQUENCE [LARGE SCALE GENOMIC DNA]</scope>
    <source>
        <strain evidence="7 8">JEL800</strain>
    </source>
</reference>
<comment type="subcellular location">
    <subcellularLocation>
        <location evidence="1">Membrane</location>
        <topology evidence="1">Multi-pass membrane protein</topology>
    </subcellularLocation>
</comment>
<evidence type="ECO:0000256" key="1">
    <source>
        <dbReference type="ARBA" id="ARBA00004141"/>
    </source>
</evidence>
<feature type="transmembrane region" description="Helical" evidence="5">
    <location>
        <begin position="307"/>
        <end position="325"/>
    </location>
</feature>
<name>A0A1Y2BN80_9FUNG</name>
<accession>A0A1Y2BN80</accession>
<dbReference type="PROSITE" id="PS50850">
    <property type="entry name" value="MFS"/>
    <property type="match status" value="1"/>
</dbReference>
<dbReference type="Proteomes" id="UP000193642">
    <property type="component" value="Unassembled WGS sequence"/>
</dbReference>
<evidence type="ECO:0000313" key="8">
    <source>
        <dbReference type="Proteomes" id="UP000193642"/>
    </source>
</evidence>
<keyword evidence="4 5" id="KW-0472">Membrane</keyword>
<dbReference type="InterPro" id="IPR020846">
    <property type="entry name" value="MFS_dom"/>
</dbReference>
<evidence type="ECO:0000259" key="6">
    <source>
        <dbReference type="PROSITE" id="PS50850"/>
    </source>
</evidence>
<dbReference type="GO" id="GO:0022857">
    <property type="term" value="F:transmembrane transporter activity"/>
    <property type="evidence" value="ECO:0007669"/>
    <property type="project" value="InterPro"/>
</dbReference>
<dbReference type="InterPro" id="IPR049680">
    <property type="entry name" value="FLVCR1-2_SLC49-like"/>
</dbReference>
<feature type="transmembrane region" description="Helical" evidence="5">
    <location>
        <begin position="367"/>
        <end position="388"/>
    </location>
</feature>
<evidence type="ECO:0000256" key="5">
    <source>
        <dbReference type="SAM" id="Phobius"/>
    </source>
</evidence>
<dbReference type="EMBL" id="MCGO01000057">
    <property type="protein sequence ID" value="ORY36162.1"/>
    <property type="molecule type" value="Genomic_DNA"/>
</dbReference>